<name>A0A7I8DA83_9BACL</name>
<protein>
    <submittedName>
        <fullName evidence="1">Uncharacterized protein</fullName>
    </submittedName>
</protein>
<accession>A0A7I8DA83</accession>
<organism evidence="1 2">
    <name type="scientific">Effusibacillus dendaii</name>
    <dbReference type="NCBI Taxonomy" id="2743772"/>
    <lineage>
        <taxon>Bacteria</taxon>
        <taxon>Bacillati</taxon>
        <taxon>Bacillota</taxon>
        <taxon>Bacilli</taxon>
        <taxon>Bacillales</taxon>
        <taxon>Alicyclobacillaceae</taxon>
        <taxon>Effusibacillus</taxon>
    </lineage>
</organism>
<reference evidence="1 2" key="1">
    <citation type="submission" date="2020-08" db="EMBL/GenBank/DDBJ databases">
        <title>Complete Genome Sequence of Effusibacillus dendaii Strain skT53, Isolated from Farmland soil.</title>
        <authorList>
            <person name="Konishi T."/>
            <person name="Kawasaki H."/>
        </authorList>
    </citation>
    <scope>NUCLEOTIDE SEQUENCE [LARGE SCALE GENOMIC DNA]</scope>
    <source>
        <strain evidence="2">skT53</strain>
    </source>
</reference>
<proteinExistence type="predicted"/>
<gene>
    <name evidence="1" type="ORF">skT53_20090</name>
</gene>
<dbReference type="RefSeq" id="WP_200756619.1">
    <property type="nucleotide sequence ID" value="NZ_AP023366.1"/>
</dbReference>
<evidence type="ECO:0000313" key="1">
    <source>
        <dbReference type="EMBL" id="BCJ87024.1"/>
    </source>
</evidence>
<dbReference type="AlphaFoldDB" id="A0A7I8DA83"/>
<sequence>MNSNSTAGGYQIEVKTTWFRFELSQLRQLIVEWDREIGCQVEENQQEILLTFGTSPEIQLLLKGRKKRKFVDFYSGQVFGTTMDEEMLADFLDWLCNVQSRASDMIGLLVRKEGDDTRPLFIKNGQLYDEARMIELLWDHFSTSRIRESKRFEDMYHFFRDVPKYSRNKHTVK</sequence>
<dbReference type="EMBL" id="AP023366">
    <property type="protein sequence ID" value="BCJ87024.1"/>
    <property type="molecule type" value="Genomic_DNA"/>
</dbReference>
<dbReference type="Proteomes" id="UP000593802">
    <property type="component" value="Chromosome"/>
</dbReference>
<dbReference type="KEGG" id="eff:skT53_20090"/>
<evidence type="ECO:0000313" key="2">
    <source>
        <dbReference type="Proteomes" id="UP000593802"/>
    </source>
</evidence>
<keyword evidence="2" id="KW-1185">Reference proteome</keyword>